<dbReference type="GeneID" id="30198480"/>
<evidence type="ECO:0000256" key="2">
    <source>
        <dbReference type="ARBA" id="ARBA00023015"/>
    </source>
</evidence>
<dbReference type="InterPro" id="IPR052073">
    <property type="entry name" value="Amide_Lactam_Regulators"/>
</dbReference>
<accession>A0A1E3PA88</accession>
<evidence type="ECO:0000256" key="3">
    <source>
        <dbReference type="ARBA" id="ARBA00023125"/>
    </source>
</evidence>
<dbReference type="GO" id="GO:0003677">
    <property type="term" value="F:DNA binding"/>
    <property type="evidence" value="ECO:0007669"/>
    <property type="project" value="UniProtKB-KW"/>
</dbReference>
<reference evidence="7 8" key="1">
    <citation type="journal article" date="2016" name="Proc. Natl. Acad. Sci. U.S.A.">
        <title>Comparative genomics of biotechnologically important yeasts.</title>
        <authorList>
            <person name="Riley R."/>
            <person name="Haridas S."/>
            <person name="Wolfe K.H."/>
            <person name="Lopes M.R."/>
            <person name="Hittinger C.T."/>
            <person name="Goeker M."/>
            <person name="Salamov A.A."/>
            <person name="Wisecaver J.H."/>
            <person name="Long T.M."/>
            <person name="Calvey C.H."/>
            <person name="Aerts A.L."/>
            <person name="Barry K.W."/>
            <person name="Choi C."/>
            <person name="Clum A."/>
            <person name="Coughlan A.Y."/>
            <person name="Deshpande S."/>
            <person name="Douglass A.P."/>
            <person name="Hanson S.J."/>
            <person name="Klenk H.-P."/>
            <person name="LaButti K.M."/>
            <person name="Lapidus A."/>
            <person name="Lindquist E.A."/>
            <person name="Lipzen A.M."/>
            <person name="Meier-Kolthoff J.P."/>
            <person name="Ohm R.A."/>
            <person name="Otillar R.P."/>
            <person name="Pangilinan J.L."/>
            <person name="Peng Y."/>
            <person name="Rokas A."/>
            <person name="Rosa C.A."/>
            <person name="Scheuner C."/>
            <person name="Sibirny A.A."/>
            <person name="Slot J.C."/>
            <person name="Stielow J.B."/>
            <person name="Sun H."/>
            <person name="Kurtzman C.P."/>
            <person name="Blackwell M."/>
            <person name="Grigoriev I.V."/>
            <person name="Jeffries T.W."/>
        </authorList>
    </citation>
    <scope>NUCLEOTIDE SEQUENCE [LARGE SCALE GENOMIC DNA]</scope>
    <source>
        <strain evidence="8">ATCC 58044 / CBS 1984 / NCYC 433 / NRRL Y-366-8</strain>
    </source>
</reference>
<dbReference type="STRING" id="683960.A0A1E3PA88"/>
<evidence type="ECO:0000259" key="6">
    <source>
        <dbReference type="Pfam" id="PF04082"/>
    </source>
</evidence>
<dbReference type="EMBL" id="KV454208">
    <property type="protein sequence ID" value="ODQ61862.1"/>
    <property type="molecule type" value="Genomic_DNA"/>
</dbReference>
<keyword evidence="8" id="KW-1185">Reference proteome</keyword>
<dbReference type="PANTHER" id="PTHR47171">
    <property type="entry name" value="FARA-RELATED"/>
    <property type="match status" value="1"/>
</dbReference>
<dbReference type="Pfam" id="PF04082">
    <property type="entry name" value="Fungal_trans"/>
    <property type="match status" value="1"/>
</dbReference>
<dbReference type="GO" id="GO:0006351">
    <property type="term" value="P:DNA-templated transcription"/>
    <property type="evidence" value="ECO:0007669"/>
    <property type="project" value="InterPro"/>
</dbReference>
<dbReference type="CDD" id="cd12148">
    <property type="entry name" value="fungal_TF_MHR"/>
    <property type="match status" value="1"/>
</dbReference>
<evidence type="ECO:0000256" key="4">
    <source>
        <dbReference type="ARBA" id="ARBA00023163"/>
    </source>
</evidence>
<dbReference type="GO" id="GO:0008270">
    <property type="term" value="F:zinc ion binding"/>
    <property type="evidence" value="ECO:0007669"/>
    <property type="project" value="InterPro"/>
</dbReference>
<sequence length="482" mass="55948">QFITSTQPLAPILSRDSLLCLDGEILGLYCPWRDVYYEPRDRYGNKIDKELQTYLTKKGAFIVPQISEQRKLVQLYLDNLYPFYPVVQRDVINDLQSVPLILLNAMMLAGVRYDKSLKNTEFRIRAEEFRSRCALLQMIESNKVTLIQSYLLLSSNEEGPEGPSSSREYISKAVILSIELGLHNLATSEQFDLTKIDGTDKKTAFRLNYSRNLMARLFWTSFCCDRTTAATSCTAMLYNISDMIVDEPIVKDFDDGVHQTQDYELFKRWYTLTKLFERVLMKVYRPPGKRSVDDESLELDLLNWGIRNLNATLPVESKFIRFFKIVHAYCNLLYLRCKIGFLDLIEDNIQPNFESNSNPLSTAGMYYVTKFSKDVIENLTNGEDNIEHIINTHALLHVLVLLHLEMESKKQITQENSAEYTHQQFDQCLELLQQFRNKWWFSAAAFHLFKTLAEKQSTMKFSPTTLESIFINQGEFGEKLTV</sequence>
<dbReference type="Proteomes" id="UP000094112">
    <property type="component" value="Unassembled WGS sequence"/>
</dbReference>
<evidence type="ECO:0000313" key="8">
    <source>
        <dbReference type="Proteomes" id="UP000094112"/>
    </source>
</evidence>
<dbReference type="OrthoDB" id="5121955at2759"/>
<dbReference type="PANTHER" id="PTHR47171:SF3">
    <property type="entry name" value="FARA-RELATED"/>
    <property type="match status" value="1"/>
</dbReference>
<dbReference type="InterPro" id="IPR007219">
    <property type="entry name" value="XnlR_reg_dom"/>
</dbReference>
<dbReference type="RefSeq" id="XP_019041069.1">
    <property type="nucleotide sequence ID" value="XM_019181234.1"/>
</dbReference>
<dbReference type="AlphaFoldDB" id="A0A1E3PA88"/>
<protein>
    <recommendedName>
        <fullName evidence="6">Xylanolytic transcriptional activator regulatory domain-containing protein</fullName>
    </recommendedName>
</protein>
<gene>
    <name evidence="7" type="ORF">WICANDRAFT_26174</name>
</gene>
<evidence type="ECO:0000256" key="5">
    <source>
        <dbReference type="ARBA" id="ARBA00023242"/>
    </source>
</evidence>
<keyword evidence="4" id="KW-0804">Transcription</keyword>
<feature type="domain" description="Xylanolytic transcriptional activator regulatory" evidence="6">
    <location>
        <begin position="74"/>
        <end position="230"/>
    </location>
</feature>
<keyword evidence="3" id="KW-0238">DNA-binding</keyword>
<keyword evidence="5" id="KW-0539">Nucleus</keyword>
<feature type="non-terminal residue" evidence="7">
    <location>
        <position position="1"/>
    </location>
</feature>
<evidence type="ECO:0000256" key="1">
    <source>
        <dbReference type="ARBA" id="ARBA00022833"/>
    </source>
</evidence>
<keyword evidence="2" id="KW-0805">Transcription regulation</keyword>
<evidence type="ECO:0000313" key="7">
    <source>
        <dbReference type="EMBL" id="ODQ61862.1"/>
    </source>
</evidence>
<keyword evidence="1" id="KW-0862">Zinc</keyword>
<proteinExistence type="predicted"/>
<name>A0A1E3PA88_WICAA</name>
<organism evidence="7 8">
    <name type="scientific">Wickerhamomyces anomalus (strain ATCC 58044 / CBS 1984 / NCYC 433 / NRRL Y-366-8)</name>
    <name type="common">Yeast</name>
    <name type="synonym">Hansenula anomala</name>
    <dbReference type="NCBI Taxonomy" id="683960"/>
    <lineage>
        <taxon>Eukaryota</taxon>
        <taxon>Fungi</taxon>
        <taxon>Dikarya</taxon>
        <taxon>Ascomycota</taxon>
        <taxon>Saccharomycotina</taxon>
        <taxon>Saccharomycetes</taxon>
        <taxon>Phaffomycetales</taxon>
        <taxon>Wickerhamomycetaceae</taxon>
        <taxon>Wickerhamomyces</taxon>
    </lineage>
</organism>